<proteinExistence type="predicted"/>
<protein>
    <submittedName>
        <fullName evidence="1">Uncharacterized protein</fullName>
    </submittedName>
</protein>
<dbReference type="EMBL" id="AYSV01000110">
    <property type="protein sequence ID" value="ETD68109.1"/>
    <property type="molecule type" value="Genomic_DNA"/>
</dbReference>
<evidence type="ECO:0000313" key="1">
    <source>
        <dbReference type="EMBL" id="ETD68109.1"/>
    </source>
</evidence>
<evidence type="ECO:0000313" key="2">
    <source>
        <dbReference type="Proteomes" id="UP000018766"/>
    </source>
</evidence>
<dbReference type="AlphaFoldDB" id="V8FV10"/>
<keyword evidence="2" id="KW-1185">Reference proteome</keyword>
<comment type="caution">
    <text evidence="1">The sequence shown here is derived from an EMBL/GenBank/DDBJ whole genome shotgun (WGS) entry which is preliminary data.</text>
</comment>
<organism evidence="1 2">
    <name type="scientific">Pelistega indica</name>
    <dbReference type="NCBI Taxonomy" id="1414851"/>
    <lineage>
        <taxon>Bacteria</taxon>
        <taxon>Pseudomonadati</taxon>
        <taxon>Pseudomonadota</taxon>
        <taxon>Betaproteobacteria</taxon>
        <taxon>Burkholderiales</taxon>
        <taxon>Alcaligenaceae</taxon>
        <taxon>Pelistega</taxon>
    </lineage>
</organism>
<reference evidence="1 2" key="1">
    <citation type="submission" date="2013-11" db="EMBL/GenBank/DDBJ databases">
        <title>Genomic analysis of Pelistega sp. HM-7.</title>
        <authorList>
            <person name="Kumbhare S.V."/>
            <person name="Shetty S.A."/>
            <person name="Sharma O."/>
            <person name="Dhotre D.P."/>
        </authorList>
    </citation>
    <scope>NUCLEOTIDE SEQUENCE [LARGE SCALE GENOMIC DNA]</scope>
    <source>
        <strain evidence="1 2">HM-7</strain>
    </source>
</reference>
<gene>
    <name evidence="1" type="ORF">V757_10560</name>
</gene>
<sequence>MEELFGLKRLLISITNDKQIVIALGERNMDDLRYYIHFLDTHLLHKEGTV</sequence>
<accession>V8FV10</accession>
<name>V8FV10_9BURK</name>
<dbReference type="Proteomes" id="UP000018766">
    <property type="component" value="Unassembled WGS sequence"/>
</dbReference>